<proteinExistence type="predicted"/>
<organism evidence="1 2">
    <name type="scientific">Paraburkholderia lycopersici</name>
    <dbReference type="NCBI Taxonomy" id="416944"/>
    <lineage>
        <taxon>Bacteria</taxon>
        <taxon>Pseudomonadati</taxon>
        <taxon>Pseudomonadota</taxon>
        <taxon>Betaproteobacteria</taxon>
        <taxon>Burkholderiales</taxon>
        <taxon>Burkholderiaceae</taxon>
        <taxon>Paraburkholderia</taxon>
    </lineage>
</organism>
<evidence type="ECO:0000313" key="2">
    <source>
        <dbReference type="Proteomes" id="UP000198908"/>
    </source>
</evidence>
<dbReference type="Proteomes" id="UP000198908">
    <property type="component" value="Unassembled WGS sequence"/>
</dbReference>
<evidence type="ECO:0000313" key="1">
    <source>
        <dbReference type="EMBL" id="SDD76804.1"/>
    </source>
</evidence>
<dbReference type="EMBL" id="FMYQ01000025">
    <property type="protein sequence ID" value="SDD76804.1"/>
    <property type="molecule type" value="Genomic_DNA"/>
</dbReference>
<reference evidence="2" key="1">
    <citation type="submission" date="2016-09" db="EMBL/GenBank/DDBJ databases">
        <authorList>
            <person name="Varghese N."/>
            <person name="Submissions S."/>
        </authorList>
    </citation>
    <scope>NUCLEOTIDE SEQUENCE [LARGE SCALE GENOMIC DNA]</scope>
    <source>
        <strain evidence="2">TNe-862</strain>
    </source>
</reference>
<protein>
    <submittedName>
        <fullName evidence="1">Uncharacterized protein</fullName>
    </submittedName>
</protein>
<keyword evidence="2" id="KW-1185">Reference proteome</keyword>
<dbReference type="AlphaFoldDB" id="A0A1G6XF18"/>
<name>A0A1G6XF18_9BURK</name>
<gene>
    <name evidence="1" type="ORF">SAMN05421548_12521</name>
</gene>
<sequence>MGQEHTGKVLTDSGEGGYDFRFCRTPRATQRANFHAWNLRRRKVASPNPP</sequence>
<accession>A0A1G6XF18</accession>